<dbReference type="CDD" id="cd04488">
    <property type="entry name" value="RecG_wedge_OBF"/>
    <property type="match status" value="1"/>
</dbReference>
<comment type="catalytic activity">
    <reaction evidence="12 15">
        <text>Couples ATP hydrolysis with the unwinding of duplex DNA by translocating in the 3'-5' direction.</text>
        <dbReference type="EC" id="5.6.2.4"/>
    </reaction>
</comment>
<dbReference type="KEGG" id="amt:Amet_2770"/>
<dbReference type="PANTHER" id="PTHR47964">
    <property type="entry name" value="ATP-DEPENDENT DNA HELICASE HOMOLOG RECG, CHLOROPLASTIC"/>
    <property type="match status" value="1"/>
</dbReference>
<sequence length="686" mass="77919">MKDSFEENIQFIKGVGPKKAARLKRLNIETVQEMLYHFPRDYDDRRNTKKVSHLVAGEKVTIYGRIIEEPQISKIRKGLSLTKVKMRDDTGSVSVIFFNQPFLKKNLTMGTEVMVNGKVKVGYKGLEITNPVYERVESANSEAQVIPIYSTTEGLTQKEIYRMQKQLLSTIKEFPEFLPEEIIKKNRLCDLRFALCGIHFPKTTQDLKVAKYRLVFDEFFLLNLSLLSIKKQFKKQKSSIALHIKDDVYEFIQGLPFRLTSAQRKTLDEIFDDIQRTTPMNRLVQGDVGSGKTIVAVCALLNCVLNGYQGAMMAPTEILAEQHYEALKELLSPLNIEVGLLVGSMTKKNKERLLERIAKGEVQIVTGTHALIQEGVVFHNLALAVTDEQHRFGVRQRASLMNKGANPHILVMTATPIPRTLALIVYGDLDISTIDELPPGRKSIKTFSASKKKREDVYTFIKKELDNGRQAYVVCPLVEESESIEAESATEIATLFSHTIFKSYRVGLLHGKMPSKEKETVMNAFKRKEIDILVSTTVIEVGVNVPNATVMIIENAERFGLAQLHQLRGRVGRGDSQSYCILIHNSKSDIAKERMKIMEKTTDGFLISEKDLELRGPGEFFGIRQHGLPELKIANLFKHIKILKIVQQQIKELIEVDFEGFLKEHPALEKKLINQLRKIDDEIPYS</sequence>
<dbReference type="InterPro" id="IPR014001">
    <property type="entry name" value="Helicase_ATP-bd"/>
</dbReference>
<comment type="catalytic activity">
    <reaction evidence="14 15">
        <text>ATP + H2O = ADP + phosphate + H(+)</text>
        <dbReference type="Rhea" id="RHEA:13065"/>
        <dbReference type="ChEBI" id="CHEBI:15377"/>
        <dbReference type="ChEBI" id="CHEBI:15378"/>
        <dbReference type="ChEBI" id="CHEBI:30616"/>
        <dbReference type="ChEBI" id="CHEBI:43474"/>
        <dbReference type="ChEBI" id="CHEBI:456216"/>
        <dbReference type="EC" id="5.6.2.4"/>
    </reaction>
</comment>
<evidence type="ECO:0000256" key="15">
    <source>
        <dbReference type="RuleBase" id="RU363016"/>
    </source>
</evidence>
<dbReference type="Pfam" id="PF00271">
    <property type="entry name" value="Helicase_C"/>
    <property type="match status" value="1"/>
</dbReference>
<dbReference type="PROSITE" id="PS51194">
    <property type="entry name" value="HELICASE_CTER"/>
    <property type="match status" value="1"/>
</dbReference>
<dbReference type="InterPro" id="IPR047112">
    <property type="entry name" value="RecG/Mfd"/>
</dbReference>
<keyword evidence="11" id="KW-0413">Isomerase</keyword>
<dbReference type="NCBIfam" id="NF008168">
    <property type="entry name" value="PRK10917.2-2"/>
    <property type="match status" value="1"/>
</dbReference>
<dbReference type="HOGENOM" id="CLU_005122_7_1_9"/>
<evidence type="ECO:0000256" key="9">
    <source>
        <dbReference type="ARBA" id="ARBA00023172"/>
    </source>
</evidence>
<dbReference type="InterPro" id="IPR004609">
    <property type="entry name" value="ATP-dep_DNA_helicase_RecG"/>
</dbReference>
<evidence type="ECO:0000256" key="7">
    <source>
        <dbReference type="ARBA" id="ARBA00022840"/>
    </source>
</evidence>
<feature type="domain" description="Helicase C-terminal" evidence="17">
    <location>
        <begin position="453"/>
        <end position="613"/>
    </location>
</feature>
<dbReference type="SMART" id="SM00487">
    <property type="entry name" value="DEXDc"/>
    <property type="match status" value="1"/>
</dbReference>
<keyword evidence="8" id="KW-0238">DNA-binding</keyword>
<reference evidence="19" key="1">
    <citation type="journal article" date="2016" name="Genome Announc.">
        <title>Complete genome sequence of Alkaliphilus metalliredigens strain QYMF, an alkaliphilic and metal-reducing bacterium isolated from borax-contaminated leachate ponds.</title>
        <authorList>
            <person name="Hwang C."/>
            <person name="Copeland A."/>
            <person name="Lucas S."/>
            <person name="Lapidus A."/>
            <person name="Barry K."/>
            <person name="Detter J.C."/>
            <person name="Glavina Del Rio T."/>
            <person name="Hammon N."/>
            <person name="Israni S."/>
            <person name="Dalin E."/>
            <person name="Tice H."/>
            <person name="Pitluck S."/>
            <person name="Chertkov O."/>
            <person name="Brettin T."/>
            <person name="Bruce D."/>
            <person name="Han C."/>
            <person name="Schmutz J."/>
            <person name="Larimer F."/>
            <person name="Land M.L."/>
            <person name="Hauser L."/>
            <person name="Kyrpides N."/>
            <person name="Mikhailova N."/>
            <person name="Ye Q."/>
            <person name="Zhou J."/>
            <person name="Richardson P."/>
            <person name="Fields M.W."/>
        </authorList>
    </citation>
    <scope>NUCLEOTIDE SEQUENCE [LARGE SCALE GENOMIC DNA]</scope>
    <source>
        <strain evidence="19">QYMF</strain>
    </source>
</reference>
<dbReference type="OrthoDB" id="9804325at2"/>
<dbReference type="GO" id="GO:0005524">
    <property type="term" value="F:ATP binding"/>
    <property type="evidence" value="ECO:0007669"/>
    <property type="project" value="UniProtKB-KW"/>
</dbReference>
<evidence type="ECO:0000313" key="19">
    <source>
        <dbReference type="Proteomes" id="UP000001572"/>
    </source>
</evidence>
<evidence type="ECO:0000256" key="12">
    <source>
        <dbReference type="ARBA" id="ARBA00034617"/>
    </source>
</evidence>
<feature type="domain" description="Helicase ATP-binding" evidence="16">
    <location>
        <begin position="273"/>
        <end position="434"/>
    </location>
</feature>
<evidence type="ECO:0000256" key="2">
    <source>
        <dbReference type="ARBA" id="ARBA00017846"/>
    </source>
</evidence>
<keyword evidence="19" id="KW-1185">Reference proteome</keyword>
<evidence type="ECO:0000256" key="10">
    <source>
        <dbReference type="ARBA" id="ARBA00023204"/>
    </source>
</evidence>
<dbReference type="EC" id="5.6.2.4" evidence="13 15"/>
<comment type="similarity">
    <text evidence="1 15">Belongs to the helicase family. RecG subfamily.</text>
</comment>
<dbReference type="Pfam" id="PF19833">
    <property type="entry name" value="RecG_dom3_C"/>
    <property type="match status" value="1"/>
</dbReference>
<evidence type="ECO:0000256" key="13">
    <source>
        <dbReference type="ARBA" id="ARBA00034808"/>
    </source>
</evidence>
<keyword evidence="10 15" id="KW-0234">DNA repair</keyword>
<evidence type="ECO:0000256" key="5">
    <source>
        <dbReference type="ARBA" id="ARBA00022801"/>
    </source>
</evidence>
<organism evidence="18 19">
    <name type="scientific">Alkaliphilus metalliredigens (strain QYMF)</name>
    <dbReference type="NCBI Taxonomy" id="293826"/>
    <lineage>
        <taxon>Bacteria</taxon>
        <taxon>Bacillati</taxon>
        <taxon>Bacillota</taxon>
        <taxon>Clostridia</taxon>
        <taxon>Peptostreptococcales</taxon>
        <taxon>Natronincolaceae</taxon>
        <taxon>Alkaliphilus</taxon>
    </lineage>
</organism>
<evidence type="ECO:0000256" key="4">
    <source>
        <dbReference type="ARBA" id="ARBA00022763"/>
    </source>
</evidence>
<evidence type="ECO:0000256" key="8">
    <source>
        <dbReference type="ARBA" id="ARBA00023125"/>
    </source>
</evidence>
<keyword evidence="3 15" id="KW-0547">Nucleotide-binding</keyword>
<gene>
    <name evidence="18" type="ordered locus">Amet_2770</name>
</gene>
<dbReference type="STRING" id="293826.Amet_2770"/>
<protein>
    <recommendedName>
        <fullName evidence="2 15">ATP-dependent DNA helicase RecG</fullName>
        <ecNumber evidence="13 15">5.6.2.4</ecNumber>
    </recommendedName>
</protein>
<dbReference type="SUPFAM" id="SSF52540">
    <property type="entry name" value="P-loop containing nucleoside triphosphate hydrolases"/>
    <property type="match status" value="2"/>
</dbReference>
<evidence type="ECO:0000256" key="6">
    <source>
        <dbReference type="ARBA" id="ARBA00022806"/>
    </source>
</evidence>
<dbReference type="eggNOG" id="COG1200">
    <property type="taxonomic scope" value="Bacteria"/>
</dbReference>
<dbReference type="SMART" id="SM00490">
    <property type="entry name" value="HELICc"/>
    <property type="match status" value="1"/>
</dbReference>
<dbReference type="NCBIfam" id="TIGR00643">
    <property type="entry name" value="recG"/>
    <property type="match status" value="1"/>
</dbReference>
<keyword evidence="7 15" id="KW-0067">ATP-binding</keyword>
<evidence type="ECO:0000313" key="18">
    <source>
        <dbReference type="EMBL" id="ABR48921.1"/>
    </source>
</evidence>
<dbReference type="GO" id="GO:0043138">
    <property type="term" value="F:3'-5' DNA helicase activity"/>
    <property type="evidence" value="ECO:0007669"/>
    <property type="project" value="UniProtKB-EC"/>
</dbReference>
<dbReference type="GO" id="GO:0006310">
    <property type="term" value="P:DNA recombination"/>
    <property type="evidence" value="ECO:0007669"/>
    <property type="project" value="UniProtKB-UniRule"/>
</dbReference>
<evidence type="ECO:0000259" key="16">
    <source>
        <dbReference type="PROSITE" id="PS51192"/>
    </source>
</evidence>
<dbReference type="InterPro" id="IPR012340">
    <property type="entry name" value="NA-bd_OB-fold"/>
</dbReference>
<dbReference type="PANTHER" id="PTHR47964:SF1">
    <property type="entry name" value="ATP-DEPENDENT DNA HELICASE HOMOLOG RECG, CHLOROPLASTIC"/>
    <property type="match status" value="1"/>
</dbReference>
<dbReference type="Proteomes" id="UP000001572">
    <property type="component" value="Chromosome"/>
</dbReference>
<dbReference type="Gene3D" id="3.40.50.300">
    <property type="entry name" value="P-loop containing nucleotide triphosphate hydrolases"/>
    <property type="match status" value="2"/>
</dbReference>
<dbReference type="CDD" id="cd17992">
    <property type="entry name" value="DEXHc_RecG"/>
    <property type="match status" value="1"/>
</dbReference>
<keyword evidence="9 15" id="KW-0233">DNA recombination</keyword>
<dbReference type="Gene3D" id="2.40.50.140">
    <property type="entry name" value="Nucleic acid-binding proteins"/>
    <property type="match status" value="1"/>
</dbReference>
<dbReference type="Pfam" id="PF00270">
    <property type="entry name" value="DEAD"/>
    <property type="match status" value="1"/>
</dbReference>
<dbReference type="GO" id="GO:0016887">
    <property type="term" value="F:ATP hydrolysis activity"/>
    <property type="evidence" value="ECO:0007669"/>
    <property type="project" value="RHEA"/>
</dbReference>
<dbReference type="InterPro" id="IPR045562">
    <property type="entry name" value="RecG_dom3_C"/>
</dbReference>
<dbReference type="GO" id="GO:0006281">
    <property type="term" value="P:DNA repair"/>
    <property type="evidence" value="ECO:0007669"/>
    <property type="project" value="UniProtKB-UniRule"/>
</dbReference>
<dbReference type="SUPFAM" id="SSF50249">
    <property type="entry name" value="Nucleic acid-binding proteins"/>
    <property type="match status" value="1"/>
</dbReference>
<proteinExistence type="inferred from homology"/>
<evidence type="ECO:0000256" key="1">
    <source>
        <dbReference type="ARBA" id="ARBA00007504"/>
    </source>
</evidence>
<dbReference type="GO" id="GO:0003677">
    <property type="term" value="F:DNA binding"/>
    <property type="evidence" value="ECO:0007669"/>
    <property type="project" value="UniProtKB-KW"/>
</dbReference>
<keyword evidence="4 15" id="KW-0227">DNA damage</keyword>
<dbReference type="Pfam" id="PF17191">
    <property type="entry name" value="RecG_wedge"/>
    <property type="match status" value="1"/>
</dbReference>
<evidence type="ECO:0000256" key="3">
    <source>
        <dbReference type="ARBA" id="ARBA00022741"/>
    </source>
</evidence>
<comment type="function">
    <text evidence="15">Plays a critical role in recombination and DNA repair. Helps process Holliday junction intermediates to mature products by catalyzing branch migration. Has replication fork regression activity, unwinds stalled or blocked replication forks to make a HJ that can be resolved. Has a DNA unwinding activity characteristic of a DNA helicase with 3'-5' polarity.</text>
</comment>
<dbReference type="NCBIfam" id="NF008165">
    <property type="entry name" value="PRK10917.1-3"/>
    <property type="match status" value="1"/>
</dbReference>
<accession>A6TRV3</accession>
<evidence type="ECO:0000259" key="17">
    <source>
        <dbReference type="PROSITE" id="PS51194"/>
    </source>
</evidence>
<dbReference type="AlphaFoldDB" id="A6TRV3"/>
<keyword evidence="6 15" id="KW-0347">Helicase</keyword>
<dbReference type="InterPro" id="IPR011545">
    <property type="entry name" value="DEAD/DEAH_box_helicase_dom"/>
</dbReference>
<dbReference type="InterPro" id="IPR001650">
    <property type="entry name" value="Helicase_C-like"/>
</dbReference>
<dbReference type="PROSITE" id="PS51192">
    <property type="entry name" value="HELICASE_ATP_BIND_1"/>
    <property type="match status" value="1"/>
</dbReference>
<keyword evidence="5 15" id="KW-0378">Hydrolase</keyword>
<dbReference type="EMBL" id="CP000724">
    <property type="protein sequence ID" value="ABR48921.1"/>
    <property type="molecule type" value="Genomic_DNA"/>
</dbReference>
<evidence type="ECO:0000256" key="11">
    <source>
        <dbReference type="ARBA" id="ARBA00023235"/>
    </source>
</evidence>
<dbReference type="InterPro" id="IPR033454">
    <property type="entry name" value="RecG_wedge"/>
</dbReference>
<evidence type="ECO:0000256" key="14">
    <source>
        <dbReference type="ARBA" id="ARBA00048988"/>
    </source>
</evidence>
<name>A6TRV3_ALKMQ</name>
<dbReference type="InterPro" id="IPR027417">
    <property type="entry name" value="P-loop_NTPase"/>
</dbReference>